<dbReference type="InterPro" id="IPR000297">
    <property type="entry name" value="PPIase_PpiC"/>
</dbReference>
<dbReference type="InterPro" id="IPR027304">
    <property type="entry name" value="Trigger_fact/SurA_dom_sf"/>
</dbReference>
<keyword evidence="6 15" id="KW-1133">Transmembrane helix</keyword>
<dbReference type="PANTHER" id="PTHR47529">
    <property type="entry name" value="PEPTIDYL-PROLYL CIS-TRANS ISOMERASE D"/>
    <property type="match status" value="1"/>
</dbReference>
<feature type="transmembrane region" description="Helical" evidence="15">
    <location>
        <begin position="12"/>
        <end position="30"/>
    </location>
</feature>
<keyword evidence="7 15" id="KW-0472">Membrane</keyword>
<dbReference type="InterPro" id="IPR052029">
    <property type="entry name" value="PpiD_chaperone"/>
</dbReference>
<dbReference type="RefSeq" id="WP_112143079.1">
    <property type="nucleotide sequence ID" value="NZ_PGTO01000004.1"/>
</dbReference>
<keyword evidence="14 17" id="KW-0413">Isomerase</keyword>
<gene>
    <name evidence="17" type="ORF">CU669_06770</name>
</gene>
<evidence type="ECO:0000256" key="2">
    <source>
        <dbReference type="ARBA" id="ARBA00018370"/>
    </source>
</evidence>
<keyword evidence="8" id="KW-0143">Chaperone</keyword>
<comment type="subcellular location">
    <subcellularLocation>
        <location evidence="1">Cell inner membrane</location>
        <topology evidence="1">Single-pass type II membrane protein</topology>
        <orientation evidence="1">Periplasmic side</orientation>
    </subcellularLocation>
</comment>
<dbReference type="Proteomes" id="UP000251075">
    <property type="component" value="Unassembled WGS sequence"/>
</dbReference>
<evidence type="ECO:0000256" key="13">
    <source>
        <dbReference type="ARBA" id="ARBA00042775"/>
    </source>
</evidence>
<dbReference type="SUPFAM" id="SSF54534">
    <property type="entry name" value="FKBP-like"/>
    <property type="match status" value="1"/>
</dbReference>
<proteinExistence type="inferred from homology"/>
<dbReference type="Pfam" id="PF13624">
    <property type="entry name" value="SurA_N_3"/>
    <property type="match status" value="1"/>
</dbReference>
<evidence type="ECO:0000313" key="18">
    <source>
        <dbReference type="Proteomes" id="UP000251075"/>
    </source>
</evidence>
<dbReference type="InterPro" id="IPR046357">
    <property type="entry name" value="PPIase_dom_sf"/>
</dbReference>
<evidence type="ECO:0000256" key="9">
    <source>
        <dbReference type="ARBA" id="ARBA00030642"/>
    </source>
</evidence>
<reference evidence="17 18" key="1">
    <citation type="submission" date="2017-11" db="EMBL/GenBank/DDBJ databases">
        <title>Draft genome sequence of magnetotactic bacterium Magnetospirillum kuznetsovii LBB-42.</title>
        <authorList>
            <person name="Grouzdev D.S."/>
            <person name="Rysina M.S."/>
            <person name="Baslerov R.V."/>
            <person name="Koziaeva V."/>
        </authorList>
    </citation>
    <scope>NUCLEOTIDE SEQUENCE [LARGE SCALE GENOMIC DNA]</scope>
    <source>
        <strain evidence="17 18">LBB-42</strain>
    </source>
</reference>
<sequence>MLDVFRKASKTWVVKLLFALLTLSFVAWGVGDVIRGGGGRGPAIEVGKTAISAGEVVTEFKREVERLQPLFGGKLTAEEARKMGIMDRTIDSLIARTLVDEAGRSLGLAANDETILRRIASNPAFRNASGQFDRDTFRSRLSRVGYSEDSFMRSERVGMIRNQMAESVAAGIAAPTAMVDPLLLWREERRIAETMIVRDDSVPLPAAPEPAVLDAYYKDNTARFMAPEYRALTVLLLRPADVSGGVEVDEMMVREAYQQRQEEFNTPERRHVTQIVLESQSAVAKAADMVTAGQGLDAIAKALDSQIIDLGSVEKRDLPDGLAEAVYRLPAGATSQPIKTELGWHVVKVDQIQPGRLRPWTEVKGQLEQDLRRERALDGLSELANKVEDALGGGASLEEAAQRFNLKLTKFPVVDAQGRGINGKPVADLPKSDQFLDVAFHTDQSTESPLTEVPNNGYFLLRVDGVTAPAPRPLADIKAEVQANWQAERRHEQARAKADKLVERLRAGDSMTAVAQAAGLKVETSKPFSRESTEGTILPPPLAAELFRAQTGGVALGTLQAGTLVARLAKIVQFDPKANQAVTEAARRRVSQAVAGDITDQYIAALNVTFGVKVDRPQLTREE</sequence>
<dbReference type="OrthoDB" id="9768393at2"/>
<dbReference type="PANTHER" id="PTHR47529:SF1">
    <property type="entry name" value="PERIPLASMIC CHAPERONE PPID"/>
    <property type="match status" value="1"/>
</dbReference>
<keyword evidence="14" id="KW-0697">Rotamase</keyword>
<evidence type="ECO:0000256" key="5">
    <source>
        <dbReference type="ARBA" id="ARBA00022692"/>
    </source>
</evidence>
<evidence type="ECO:0000256" key="10">
    <source>
        <dbReference type="ARBA" id="ARBA00031484"/>
    </source>
</evidence>
<evidence type="ECO:0000256" key="3">
    <source>
        <dbReference type="ARBA" id="ARBA00022475"/>
    </source>
</evidence>
<name>A0A364NZB3_9PROT</name>
<dbReference type="GO" id="GO:0003755">
    <property type="term" value="F:peptidyl-prolyl cis-trans isomerase activity"/>
    <property type="evidence" value="ECO:0007669"/>
    <property type="project" value="UniProtKB-KW"/>
</dbReference>
<keyword evidence="3" id="KW-1003">Cell membrane</keyword>
<evidence type="ECO:0000256" key="11">
    <source>
        <dbReference type="ARBA" id="ARBA00038408"/>
    </source>
</evidence>
<dbReference type="AlphaFoldDB" id="A0A364NZB3"/>
<keyword evidence="5 15" id="KW-0812">Transmembrane</keyword>
<evidence type="ECO:0000256" key="12">
    <source>
        <dbReference type="ARBA" id="ARBA00040743"/>
    </source>
</evidence>
<dbReference type="SUPFAM" id="SSF109998">
    <property type="entry name" value="Triger factor/SurA peptide-binding domain-like"/>
    <property type="match status" value="1"/>
</dbReference>
<organism evidence="17 18">
    <name type="scientific">Paramagnetospirillum kuznetsovii</name>
    <dbReference type="NCBI Taxonomy" id="2053833"/>
    <lineage>
        <taxon>Bacteria</taxon>
        <taxon>Pseudomonadati</taxon>
        <taxon>Pseudomonadota</taxon>
        <taxon>Alphaproteobacteria</taxon>
        <taxon>Rhodospirillales</taxon>
        <taxon>Magnetospirillaceae</taxon>
        <taxon>Paramagnetospirillum</taxon>
    </lineage>
</organism>
<evidence type="ECO:0000256" key="15">
    <source>
        <dbReference type="SAM" id="Phobius"/>
    </source>
</evidence>
<dbReference type="GO" id="GO:0005886">
    <property type="term" value="C:plasma membrane"/>
    <property type="evidence" value="ECO:0007669"/>
    <property type="project" value="UniProtKB-SubCell"/>
</dbReference>
<evidence type="ECO:0000256" key="14">
    <source>
        <dbReference type="PROSITE-ProRule" id="PRU00278"/>
    </source>
</evidence>
<evidence type="ECO:0000256" key="1">
    <source>
        <dbReference type="ARBA" id="ARBA00004382"/>
    </source>
</evidence>
<dbReference type="PROSITE" id="PS50198">
    <property type="entry name" value="PPIC_PPIASE_2"/>
    <property type="match status" value="1"/>
</dbReference>
<dbReference type="Gene3D" id="3.10.50.40">
    <property type="match status" value="1"/>
</dbReference>
<evidence type="ECO:0000259" key="16">
    <source>
        <dbReference type="PROSITE" id="PS50198"/>
    </source>
</evidence>
<evidence type="ECO:0000256" key="8">
    <source>
        <dbReference type="ARBA" id="ARBA00023186"/>
    </source>
</evidence>
<comment type="caution">
    <text evidence="17">The sequence shown here is derived from an EMBL/GenBank/DDBJ whole genome shotgun (WGS) entry which is preliminary data.</text>
</comment>
<protein>
    <recommendedName>
        <fullName evidence="2">Parvulin-like PPIase</fullName>
    </recommendedName>
    <alternativeName>
        <fullName evidence="9">Peptidyl-prolyl cis-trans isomerase plp</fullName>
    </alternativeName>
    <alternativeName>
        <fullName evidence="12">Periplasmic chaperone PpiD</fullName>
    </alternativeName>
    <alternativeName>
        <fullName evidence="13">Periplasmic folding chaperone</fullName>
    </alternativeName>
    <alternativeName>
        <fullName evidence="10">Rotamase plp</fullName>
    </alternativeName>
</protein>
<dbReference type="EMBL" id="PGTO01000004">
    <property type="protein sequence ID" value="RAU22406.1"/>
    <property type="molecule type" value="Genomic_DNA"/>
</dbReference>
<comment type="similarity">
    <text evidence="11">Belongs to the PpiD chaperone family.</text>
</comment>
<evidence type="ECO:0000256" key="6">
    <source>
        <dbReference type="ARBA" id="ARBA00022989"/>
    </source>
</evidence>
<dbReference type="Pfam" id="PF13145">
    <property type="entry name" value="Rotamase_2"/>
    <property type="match status" value="1"/>
</dbReference>
<keyword evidence="4" id="KW-0997">Cell inner membrane</keyword>
<keyword evidence="18" id="KW-1185">Reference proteome</keyword>
<evidence type="ECO:0000313" key="17">
    <source>
        <dbReference type="EMBL" id="RAU22406.1"/>
    </source>
</evidence>
<accession>A0A364NZB3</accession>
<feature type="domain" description="PpiC" evidence="16">
    <location>
        <begin position="309"/>
        <end position="351"/>
    </location>
</feature>
<evidence type="ECO:0000256" key="7">
    <source>
        <dbReference type="ARBA" id="ARBA00023136"/>
    </source>
</evidence>
<evidence type="ECO:0000256" key="4">
    <source>
        <dbReference type="ARBA" id="ARBA00022519"/>
    </source>
</evidence>